<sequence length="136" mass="15354">MLDSIGIYTDISTVKIGVVPTYFHLSPTNQDYKRGYITRYFAKKTNSLDHSTIVEIDKEQFSGYGKKLHGIDDALYQVISLKWKISGPKNDVLDGSGSIIETGVSQTNARTLKRKDKEMRGIGIYLGSLLEFWKKT</sequence>
<dbReference type="EMBL" id="LAZR01058306">
    <property type="protein sequence ID" value="KKK70171.1"/>
    <property type="molecule type" value="Genomic_DNA"/>
</dbReference>
<accession>A0A0F9AD75</accession>
<dbReference type="AlphaFoldDB" id="A0A0F9AD75"/>
<organism evidence="1">
    <name type="scientific">marine sediment metagenome</name>
    <dbReference type="NCBI Taxonomy" id="412755"/>
    <lineage>
        <taxon>unclassified sequences</taxon>
        <taxon>metagenomes</taxon>
        <taxon>ecological metagenomes</taxon>
    </lineage>
</organism>
<evidence type="ECO:0000313" key="1">
    <source>
        <dbReference type="EMBL" id="KKK70171.1"/>
    </source>
</evidence>
<gene>
    <name evidence="1" type="ORF">LCGC14_2926670</name>
</gene>
<proteinExistence type="predicted"/>
<reference evidence="1" key="1">
    <citation type="journal article" date="2015" name="Nature">
        <title>Complex archaea that bridge the gap between prokaryotes and eukaryotes.</title>
        <authorList>
            <person name="Spang A."/>
            <person name="Saw J.H."/>
            <person name="Jorgensen S.L."/>
            <person name="Zaremba-Niedzwiedzka K."/>
            <person name="Martijn J."/>
            <person name="Lind A.E."/>
            <person name="van Eijk R."/>
            <person name="Schleper C."/>
            <person name="Guy L."/>
            <person name="Ettema T.J."/>
        </authorList>
    </citation>
    <scope>NUCLEOTIDE SEQUENCE</scope>
</reference>
<comment type="caution">
    <text evidence="1">The sequence shown here is derived from an EMBL/GenBank/DDBJ whole genome shotgun (WGS) entry which is preliminary data.</text>
</comment>
<protein>
    <submittedName>
        <fullName evidence="1">Uncharacterized protein</fullName>
    </submittedName>
</protein>
<name>A0A0F9AD75_9ZZZZ</name>